<dbReference type="Proteomes" id="UP001156905">
    <property type="component" value="Unassembled WGS sequence"/>
</dbReference>
<proteinExistence type="predicted"/>
<gene>
    <name evidence="1" type="ORF">GCM10007857_32350</name>
</gene>
<protein>
    <recommendedName>
        <fullName evidence="3">Transposase</fullName>
    </recommendedName>
</protein>
<accession>A0ABQ6AZL6</accession>
<evidence type="ECO:0000313" key="1">
    <source>
        <dbReference type="EMBL" id="GLR86524.1"/>
    </source>
</evidence>
<reference evidence="2" key="1">
    <citation type="journal article" date="2019" name="Int. J. Syst. Evol. Microbiol.">
        <title>The Global Catalogue of Microorganisms (GCM) 10K type strain sequencing project: providing services to taxonomists for standard genome sequencing and annotation.</title>
        <authorList>
            <consortium name="The Broad Institute Genomics Platform"/>
            <consortium name="The Broad Institute Genome Sequencing Center for Infectious Disease"/>
            <person name="Wu L."/>
            <person name="Ma J."/>
        </authorList>
    </citation>
    <scope>NUCLEOTIDE SEQUENCE [LARGE SCALE GENOMIC DNA]</scope>
    <source>
        <strain evidence="2">NBRC 102520</strain>
    </source>
</reference>
<comment type="caution">
    <text evidence="1">The sequence shown here is derived from an EMBL/GenBank/DDBJ whole genome shotgun (WGS) entry which is preliminary data.</text>
</comment>
<dbReference type="RefSeq" id="WP_284267031.1">
    <property type="nucleotide sequence ID" value="NZ_BSOW01000010.1"/>
</dbReference>
<evidence type="ECO:0008006" key="3">
    <source>
        <dbReference type="Google" id="ProtNLM"/>
    </source>
</evidence>
<dbReference type="Pfam" id="PF11171">
    <property type="entry name" value="DUF2958"/>
    <property type="match status" value="1"/>
</dbReference>
<dbReference type="EMBL" id="BSOW01000010">
    <property type="protein sequence ID" value="GLR86524.1"/>
    <property type="molecule type" value="Genomic_DNA"/>
</dbReference>
<sequence>MNNRKTVPAERLLTSALRQKLIENGRRQAAVKGTPDEIDFEPVVKLFNPCGAGTWLLTEIDPSDETVAWGLCDLGMGFPEFGTVSLTELGEHRGSLGLGIERDLYFRARGPISRYIDAANKADCIAKDIDN</sequence>
<evidence type="ECO:0000313" key="2">
    <source>
        <dbReference type="Proteomes" id="UP001156905"/>
    </source>
</evidence>
<keyword evidence="2" id="KW-1185">Reference proteome</keyword>
<dbReference type="InterPro" id="IPR021341">
    <property type="entry name" value="DUF2958"/>
</dbReference>
<name>A0ABQ6AZL6_9BRAD</name>
<organism evidence="1 2">
    <name type="scientific">Bradyrhizobium iriomotense</name>
    <dbReference type="NCBI Taxonomy" id="441950"/>
    <lineage>
        <taxon>Bacteria</taxon>
        <taxon>Pseudomonadati</taxon>
        <taxon>Pseudomonadota</taxon>
        <taxon>Alphaproteobacteria</taxon>
        <taxon>Hyphomicrobiales</taxon>
        <taxon>Nitrobacteraceae</taxon>
        <taxon>Bradyrhizobium</taxon>
    </lineage>
</organism>